<feature type="signal peptide" evidence="1">
    <location>
        <begin position="1"/>
        <end position="22"/>
    </location>
</feature>
<dbReference type="AlphaFoldDB" id="A0A6M4JMU1"/>
<dbReference type="EMBL" id="CP052842">
    <property type="protein sequence ID" value="QJP88564.1"/>
    <property type="molecule type" value="Genomic_DNA"/>
</dbReference>
<evidence type="ECO:0000256" key="1">
    <source>
        <dbReference type="SAM" id="SignalP"/>
    </source>
</evidence>
<keyword evidence="1" id="KW-0732">Signal</keyword>
<reference evidence="2" key="1">
    <citation type="submission" date="2020-04" db="EMBL/GenBank/DDBJ databases">
        <title>Phage recombination drives evolution of spore-forming Bacilli.</title>
        <authorList>
            <person name="Dragos A."/>
            <person name="Kovacs A.T."/>
        </authorList>
    </citation>
    <scope>NUCLEOTIDE SEQUENCE</scope>
    <source>
        <strain evidence="2">168</strain>
    </source>
</reference>
<gene>
    <name evidence="2" type="ORF">HIR78_11225</name>
</gene>
<dbReference type="NCBIfam" id="NF033802">
    <property type="entry name" value="AimP_fam"/>
    <property type="match status" value="1"/>
</dbReference>
<name>A0A6M4JMU1_BACSU</name>
<organism evidence="2">
    <name type="scientific">Bacillus subtilis (strain 168)</name>
    <dbReference type="NCBI Taxonomy" id="224308"/>
    <lineage>
        <taxon>Bacteria</taxon>
        <taxon>Bacillati</taxon>
        <taxon>Bacillota</taxon>
        <taxon>Bacilli</taxon>
        <taxon>Bacillales</taxon>
        <taxon>Bacillaceae</taxon>
        <taxon>Bacillus</taxon>
    </lineage>
</organism>
<dbReference type="RefSeq" id="WP_134982144.1">
    <property type="nucleotide sequence ID" value="NZ_CP051860.2"/>
</dbReference>
<accession>A0A6M4JMU1</accession>
<sequence>MKKVFFGLVILTALAISFVAGQQSVSTASASDEVTVASAIRGA</sequence>
<evidence type="ECO:0000313" key="2">
    <source>
        <dbReference type="EMBL" id="QJP88564.1"/>
    </source>
</evidence>
<protein>
    <submittedName>
        <fullName evidence="2">Lysogeny pheromone AimP family peptide</fullName>
    </submittedName>
</protein>
<proteinExistence type="predicted"/>
<feature type="chain" id="PRO_5038349737" evidence="1">
    <location>
        <begin position="23"/>
        <end position="43"/>
    </location>
</feature>